<accession>A0AAD7LBX5</accession>
<name>A0AAD7LBX5_QUISA</name>
<gene>
    <name evidence="1" type="ORF">O6P43_021891</name>
</gene>
<reference evidence="1" key="1">
    <citation type="journal article" date="2023" name="Science">
        <title>Elucidation of the pathway for biosynthesis of saponin adjuvants from the soapbark tree.</title>
        <authorList>
            <person name="Reed J."/>
            <person name="Orme A."/>
            <person name="El-Demerdash A."/>
            <person name="Owen C."/>
            <person name="Martin L.B.B."/>
            <person name="Misra R.C."/>
            <person name="Kikuchi S."/>
            <person name="Rejzek M."/>
            <person name="Martin A.C."/>
            <person name="Harkess A."/>
            <person name="Leebens-Mack J."/>
            <person name="Louveau T."/>
            <person name="Stephenson M.J."/>
            <person name="Osbourn A."/>
        </authorList>
    </citation>
    <scope>NUCLEOTIDE SEQUENCE</scope>
    <source>
        <strain evidence="1">S10</strain>
    </source>
</reference>
<evidence type="ECO:0000313" key="1">
    <source>
        <dbReference type="EMBL" id="KAJ7955269.1"/>
    </source>
</evidence>
<dbReference type="PANTHER" id="PTHR31694:SF12">
    <property type="entry name" value="DESICCATION-LIKE PROTEIN"/>
    <property type="match status" value="1"/>
</dbReference>
<dbReference type="EMBL" id="JARAOO010000009">
    <property type="protein sequence ID" value="KAJ7955269.1"/>
    <property type="molecule type" value="Genomic_DNA"/>
</dbReference>
<proteinExistence type="predicted"/>
<dbReference type="AlphaFoldDB" id="A0AAD7LBX5"/>
<comment type="caution">
    <text evidence="1">The sequence shown here is derived from an EMBL/GenBank/DDBJ whole genome shotgun (WGS) entry which is preliminary data.</text>
</comment>
<evidence type="ECO:0000313" key="2">
    <source>
        <dbReference type="Proteomes" id="UP001163823"/>
    </source>
</evidence>
<sequence length="245" mass="27118">MVGTKFIRGRSTTLGARKANLTGDIIVQFGYQEVGNLRAIKRTVTGFPSPLLNLRAENIYQRGGQCTWMPLMPPFDPYANTINYLLASYVIPYVGLTEYVGANPNLQSNTSKQLVTGLLGTESGQDAVIREYLYERAALEVHPYGITVAEFTNRISELRNRLGHAGLKDEGLVVPPPNGEDGKVTGNVLSGDQNSLSYARTPEETMRILYSTGDEHVPGGFSQKEHMVVLPDHTIRKPKFRLYSK</sequence>
<dbReference type="Proteomes" id="UP001163823">
    <property type="component" value="Chromosome 9"/>
</dbReference>
<dbReference type="Pfam" id="PF13668">
    <property type="entry name" value="Ferritin_2"/>
    <property type="match status" value="1"/>
</dbReference>
<dbReference type="KEGG" id="qsa:O6P43_021891"/>
<organism evidence="1 2">
    <name type="scientific">Quillaja saponaria</name>
    <name type="common">Soap bark tree</name>
    <dbReference type="NCBI Taxonomy" id="32244"/>
    <lineage>
        <taxon>Eukaryota</taxon>
        <taxon>Viridiplantae</taxon>
        <taxon>Streptophyta</taxon>
        <taxon>Embryophyta</taxon>
        <taxon>Tracheophyta</taxon>
        <taxon>Spermatophyta</taxon>
        <taxon>Magnoliopsida</taxon>
        <taxon>eudicotyledons</taxon>
        <taxon>Gunneridae</taxon>
        <taxon>Pentapetalae</taxon>
        <taxon>rosids</taxon>
        <taxon>fabids</taxon>
        <taxon>Fabales</taxon>
        <taxon>Quillajaceae</taxon>
        <taxon>Quillaja</taxon>
    </lineage>
</organism>
<dbReference type="InterPro" id="IPR052965">
    <property type="entry name" value="Pigment-catalase-like"/>
</dbReference>
<dbReference type="PANTHER" id="PTHR31694">
    <property type="entry name" value="DESICCATION-LIKE PROTEIN"/>
    <property type="match status" value="1"/>
</dbReference>
<keyword evidence="2" id="KW-1185">Reference proteome</keyword>
<protein>
    <submittedName>
        <fullName evidence="1">Desiccation-related protein PCC13-62-like</fullName>
    </submittedName>
</protein>